<protein>
    <submittedName>
        <fullName evidence="14">Growth-arrest-specific protein 8, putative</fullName>
    </submittedName>
</protein>
<evidence type="ECO:0000256" key="8">
    <source>
        <dbReference type="ARBA" id="ARBA00023069"/>
    </source>
</evidence>
<evidence type="ECO:0000256" key="12">
    <source>
        <dbReference type="SAM" id="MobiDB-lite"/>
    </source>
</evidence>
<dbReference type="Proteomes" id="UP000018050">
    <property type="component" value="Unassembled WGS sequence"/>
</dbReference>
<dbReference type="Pfam" id="PF13851">
    <property type="entry name" value="GAS"/>
    <property type="match status" value="1"/>
</dbReference>
<dbReference type="GO" id="GO:0031267">
    <property type="term" value="F:small GTPase binding"/>
    <property type="evidence" value="ECO:0007669"/>
    <property type="project" value="InterPro"/>
</dbReference>
<dbReference type="GO" id="GO:0008017">
    <property type="term" value="F:microtubule binding"/>
    <property type="evidence" value="ECO:0007669"/>
    <property type="project" value="InterPro"/>
</dbReference>
<feature type="domain" description="Growth arrest-specific protein 8" evidence="13">
    <location>
        <begin position="200"/>
        <end position="393"/>
    </location>
</feature>
<dbReference type="VEuPathDB" id="ToxoDB:EAH_00037440"/>
<evidence type="ECO:0000256" key="11">
    <source>
        <dbReference type="SAM" id="Coils"/>
    </source>
</evidence>
<feature type="compositionally biased region" description="Polar residues" evidence="12">
    <location>
        <begin position="463"/>
        <end position="472"/>
    </location>
</feature>
<keyword evidence="6" id="KW-0282">Flagellum</keyword>
<keyword evidence="5" id="KW-0493">Microtubule</keyword>
<sequence>MSAKGPQDTEKPVTEGESSESEELHTLEQLHSKAQEEVEALRELLEKTRRGRIKVQLETAMLSRIREATQKCSDKLELILKKEDGEASVEKAAHLEELAGYDNRVHVLEVQGTLEEEAQLTSTQLLLAAADKYFQETLASTQARSTEFKATTLKEAEEIKEEVEVLRKTLDQELEQSLDLHESVALLEVEEQKNCHKNKLKAFNEEALSRLKAYYEDITRDNLQLVKKLRAENERMSANNKRLKKEIDVMAAQNAKIREPLKEQEALKARLKVQLRFVEKDKLVLRNLKRRNQMMEENIKNARMEVRNLEHQKKAIGRSIGQLQQSLRDVHQETSAGSAAHGALLRLQATETLAKLDSSFQRIQSTQSCPNLPPGVSSAICELIQQTITDHNQCERDLKEELRRCIEAYNDMLVFMRHRLDELNVPHSSIKAKSIVYEQTQGMPDIGDESVSASETAPDGKDTTVNQESGQASVEWKERADGSVATGSLTGASIDRESVPKSCSHPSGWAITYPTAKGSDNIHLGQVTLRRLTGS</sequence>
<evidence type="ECO:0000256" key="7">
    <source>
        <dbReference type="ARBA" id="ARBA00023054"/>
    </source>
</evidence>
<keyword evidence="4" id="KW-0963">Cytoplasm</keyword>
<gene>
    <name evidence="14" type="ORF">EAH_00037440</name>
</gene>
<feature type="coiled-coil region" evidence="11">
    <location>
        <begin position="149"/>
        <end position="319"/>
    </location>
</feature>
<feature type="region of interest" description="Disordered" evidence="12">
    <location>
        <begin position="1"/>
        <end position="33"/>
    </location>
</feature>
<keyword evidence="9" id="KW-0206">Cytoskeleton</keyword>
<dbReference type="OMA" id="AYYEDIT"/>
<accession>U6GF14</accession>
<evidence type="ECO:0000256" key="3">
    <source>
        <dbReference type="ARBA" id="ARBA00009859"/>
    </source>
</evidence>
<keyword evidence="7 11" id="KW-0175">Coiled coil</keyword>
<keyword evidence="8" id="KW-0969">Cilium</keyword>
<proteinExistence type="inferred from homology"/>
<feature type="compositionally biased region" description="Basic and acidic residues" evidence="12">
    <location>
        <begin position="22"/>
        <end position="33"/>
    </location>
</feature>
<name>U6GF14_EIMAC</name>
<evidence type="ECO:0000259" key="13">
    <source>
        <dbReference type="Pfam" id="PF13851"/>
    </source>
</evidence>
<dbReference type="PANTHER" id="PTHR31543:SF0">
    <property type="entry name" value="DYNEIN REGULATORY COMPLEX SUBUNIT 4"/>
    <property type="match status" value="1"/>
</dbReference>
<keyword evidence="15" id="KW-1185">Reference proteome</keyword>
<dbReference type="InterPro" id="IPR039308">
    <property type="entry name" value="GAS8"/>
</dbReference>
<comment type="similarity">
    <text evidence="3">Belongs to the DRC4 family.</text>
</comment>
<evidence type="ECO:0000256" key="5">
    <source>
        <dbReference type="ARBA" id="ARBA00022701"/>
    </source>
</evidence>
<dbReference type="OrthoDB" id="767661at2759"/>
<evidence type="ECO:0000256" key="6">
    <source>
        <dbReference type="ARBA" id="ARBA00022846"/>
    </source>
</evidence>
<dbReference type="GeneID" id="25271814"/>
<evidence type="ECO:0000256" key="2">
    <source>
        <dbReference type="ARBA" id="ARBA00004245"/>
    </source>
</evidence>
<feature type="region of interest" description="Disordered" evidence="12">
    <location>
        <begin position="443"/>
        <end position="482"/>
    </location>
</feature>
<evidence type="ECO:0000313" key="15">
    <source>
        <dbReference type="Proteomes" id="UP000018050"/>
    </source>
</evidence>
<evidence type="ECO:0000256" key="4">
    <source>
        <dbReference type="ARBA" id="ARBA00022490"/>
    </source>
</evidence>
<dbReference type="GO" id="GO:0005874">
    <property type="term" value="C:microtubule"/>
    <property type="evidence" value="ECO:0007669"/>
    <property type="project" value="UniProtKB-KW"/>
</dbReference>
<dbReference type="AlphaFoldDB" id="U6GF14"/>
<comment type="subcellular location">
    <subcellularLocation>
        <location evidence="1">Cell projection</location>
        <location evidence="1">Cilium</location>
        <location evidence="1">Flagellum</location>
    </subcellularLocation>
    <subcellularLocation>
        <location evidence="2">Cytoplasm</location>
        <location evidence="2">Cytoskeleton</location>
    </subcellularLocation>
</comment>
<organism evidence="14 15">
    <name type="scientific">Eimeria acervulina</name>
    <name type="common">Coccidian parasite</name>
    <dbReference type="NCBI Taxonomy" id="5801"/>
    <lineage>
        <taxon>Eukaryota</taxon>
        <taxon>Sar</taxon>
        <taxon>Alveolata</taxon>
        <taxon>Apicomplexa</taxon>
        <taxon>Conoidasida</taxon>
        <taxon>Coccidia</taxon>
        <taxon>Eucoccidiorida</taxon>
        <taxon>Eimeriorina</taxon>
        <taxon>Eimeriidae</taxon>
        <taxon>Eimeria</taxon>
    </lineage>
</organism>
<evidence type="ECO:0000313" key="14">
    <source>
        <dbReference type="EMBL" id="CDI78846.1"/>
    </source>
</evidence>
<evidence type="ECO:0000256" key="9">
    <source>
        <dbReference type="ARBA" id="ARBA00023212"/>
    </source>
</evidence>
<reference evidence="14" key="1">
    <citation type="submission" date="2013-10" db="EMBL/GenBank/DDBJ databases">
        <title>Genomic analysis of the causative agents of coccidiosis in chickens.</title>
        <authorList>
            <person name="Reid A.J."/>
            <person name="Blake D."/>
            <person name="Billington K."/>
            <person name="Browne H."/>
            <person name="Dunn M."/>
            <person name="Hung S."/>
            <person name="Kawahara F."/>
            <person name="Miranda-Saavedra D."/>
            <person name="Mourier T."/>
            <person name="Nagra H."/>
            <person name="Otto T.D."/>
            <person name="Rawlings N."/>
            <person name="Sanchez A."/>
            <person name="Sanders M."/>
            <person name="Subramaniam C."/>
            <person name="Tay Y."/>
            <person name="Dear P."/>
            <person name="Doerig C."/>
            <person name="Gruber A."/>
            <person name="Parkinson J."/>
            <person name="Shirley M."/>
            <person name="Wan K.L."/>
            <person name="Berriman M."/>
            <person name="Tomley F."/>
            <person name="Pain A."/>
        </authorList>
    </citation>
    <scope>NUCLEOTIDE SEQUENCE</scope>
    <source>
        <strain evidence="14">Houghton</strain>
    </source>
</reference>
<keyword evidence="10" id="KW-0966">Cell projection</keyword>
<reference evidence="14" key="2">
    <citation type="submission" date="2013-10" db="EMBL/GenBank/DDBJ databases">
        <authorList>
            <person name="Aslett M."/>
        </authorList>
    </citation>
    <scope>NUCLEOTIDE SEQUENCE</scope>
    <source>
        <strain evidence="14">Houghton</strain>
    </source>
</reference>
<dbReference type="GO" id="GO:0031514">
    <property type="term" value="C:motile cilium"/>
    <property type="evidence" value="ECO:0007669"/>
    <property type="project" value="UniProtKB-SubCell"/>
</dbReference>
<dbReference type="GO" id="GO:0005794">
    <property type="term" value="C:Golgi apparatus"/>
    <property type="evidence" value="ECO:0007669"/>
    <property type="project" value="TreeGrafter"/>
</dbReference>
<dbReference type="PANTHER" id="PTHR31543">
    <property type="entry name" value="DYNEIN REGULATORY COMPLEX SUBUNIT 4"/>
    <property type="match status" value="1"/>
</dbReference>
<dbReference type="EMBL" id="HG670922">
    <property type="protein sequence ID" value="CDI78846.1"/>
    <property type="molecule type" value="Genomic_DNA"/>
</dbReference>
<dbReference type="GO" id="GO:0048870">
    <property type="term" value="P:cell motility"/>
    <property type="evidence" value="ECO:0007669"/>
    <property type="project" value="InterPro"/>
</dbReference>
<evidence type="ECO:0000256" key="10">
    <source>
        <dbReference type="ARBA" id="ARBA00023273"/>
    </source>
</evidence>
<evidence type="ECO:0000256" key="1">
    <source>
        <dbReference type="ARBA" id="ARBA00004230"/>
    </source>
</evidence>
<dbReference type="InterPro" id="IPR025593">
    <property type="entry name" value="GAS8_dom"/>
</dbReference>
<dbReference type="RefSeq" id="XP_013250972.1">
    <property type="nucleotide sequence ID" value="XM_013395518.1"/>
</dbReference>